<dbReference type="InterPro" id="IPR000119">
    <property type="entry name" value="Hist_DNA-bd"/>
</dbReference>
<gene>
    <name evidence="5" type="ORF">GCM10010937_15980</name>
    <name evidence="6" type="ORF">HKD32_03545</name>
</gene>
<dbReference type="Gene3D" id="4.10.520.10">
    <property type="entry name" value="IHF-like DNA-binding proteins"/>
    <property type="match status" value="1"/>
</dbReference>
<dbReference type="SMART" id="SM00411">
    <property type="entry name" value="BHL"/>
    <property type="match status" value="1"/>
</dbReference>
<dbReference type="GO" id="GO:0003677">
    <property type="term" value="F:DNA binding"/>
    <property type="evidence" value="ECO:0007669"/>
    <property type="project" value="UniProtKB-KW"/>
</dbReference>
<evidence type="ECO:0000313" key="5">
    <source>
        <dbReference type="EMBL" id="GLQ59795.1"/>
    </source>
</evidence>
<evidence type="ECO:0000256" key="4">
    <source>
        <dbReference type="RuleBase" id="RU003939"/>
    </source>
</evidence>
<dbReference type="Proteomes" id="UP000661006">
    <property type="component" value="Unassembled WGS sequence"/>
</dbReference>
<dbReference type="Proteomes" id="UP001156613">
    <property type="component" value="Unassembled WGS sequence"/>
</dbReference>
<accession>A0A149SGE2</accession>
<comment type="caution">
    <text evidence="6">The sequence shown here is derived from an EMBL/GenBank/DDBJ whole genome shotgun (WGS) entry which is preliminary data.</text>
</comment>
<dbReference type="EMBL" id="JABCQN010000002">
    <property type="protein sequence ID" value="MBF0869935.1"/>
    <property type="molecule type" value="Genomic_DNA"/>
</dbReference>
<evidence type="ECO:0000313" key="8">
    <source>
        <dbReference type="Proteomes" id="UP001156613"/>
    </source>
</evidence>
<reference evidence="5" key="5">
    <citation type="submission" date="2023-01" db="EMBL/GenBank/DDBJ databases">
        <title>Draft genome sequence of Gluconobacter japonicus strain NBRC 3271.</title>
        <authorList>
            <person name="Sun Q."/>
            <person name="Mori K."/>
        </authorList>
    </citation>
    <scope>NUCLEOTIDE SEQUENCE</scope>
    <source>
        <strain evidence="5">NBRC 3271</strain>
    </source>
</reference>
<evidence type="ECO:0000256" key="2">
    <source>
        <dbReference type="ARBA" id="ARBA00023067"/>
    </source>
</evidence>
<name>A0A149SGE2_GLUJA</name>
<reference evidence="5" key="1">
    <citation type="journal article" date="2014" name="Int. J. Syst. Evol. Microbiol.">
        <title>Complete genome of a new Firmicutes species belonging to the dominant human colonic microbiota ('Ruminococcus bicirculans') reveals two chromosomes and a selective capacity to utilize plant glucans.</title>
        <authorList>
            <consortium name="NISC Comparative Sequencing Program"/>
            <person name="Wegmann U."/>
            <person name="Louis P."/>
            <person name="Goesmann A."/>
            <person name="Henrissat B."/>
            <person name="Duncan S.H."/>
            <person name="Flint H.J."/>
        </authorList>
    </citation>
    <scope>NUCLEOTIDE SEQUENCE</scope>
    <source>
        <strain evidence="5">NBRC 3271</strain>
    </source>
</reference>
<dbReference type="GO" id="GO:0030527">
    <property type="term" value="F:structural constituent of chromatin"/>
    <property type="evidence" value="ECO:0007669"/>
    <property type="project" value="InterPro"/>
</dbReference>
<dbReference type="InterPro" id="IPR010992">
    <property type="entry name" value="IHF-like_DNA-bd_dom_sf"/>
</dbReference>
<evidence type="ECO:0000256" key="3">
    <source>
        <dbReference type="ARBA" id="ARBA00023125"/>
    </source>
</evidence>
<dbReference type="AlphaFoldDB" id="A0A149SGE2"/>
<dbReference type="PRINTS" id="PR01727">
    <property type="entry name" value="DNABINDINGHU"/>
</dbReference>
<organism evidence="6 7">
    <name type="scientific">Gluconobacter japonicus</name>
    <dbReference type="NCBI Taxonomy" id="376620"/>
    <lineage>
        <taxon>Bacteria</taxon>
        <taxon>Pseudomonadati</taxon>
        <taxon>Pseudomonadota</taxon>
        <taxon>Alphaproteobacteria</taxon>
        <taxon>Acetobacterales</taxon>
        <taxon>Acetobacteraceae</taxon>
        <taxon>Gluconobacter</taxon>
    </lineage>
</organism>
<keyword evidence="3 6" id="KW-0238">DNA-binding</keyword>
<evidence type="ECO:0000313" key="7">
    <source>
        <dbReference type="Proteomes" id="UP000661006"/>
    </source>
</evidence>
<sequence length="89" mass="9454">MSKAFLAAVLQDSIDCTGVAAQRAANDLVEAIIDELKREGGFTIPSFGTFTVCETKARQATNPRTGEPVSVPSGRTVRFKASPGLKQNL</sequence>
<proteinExistence type="inferred from homology"/>
<keyword evidence="8" id="KW-1185">Reference proteome</keyword>
<reference evidence="6" key="3">
    <citation type="submission" date="2020-04" db="EMBL/GenBank/DDBJ databases">
        <authorList>
            <person name="Sombolestani A."/>
        </authorList>
    </citation>
    <scope>NUCLEOTIDE SEQUENCE</scope>
    <source>
        <strain evidence="6">R71697</strain>
    </source>
</reference>
<dbReference type="GO" id="GO:0030261">
    <property type="term" value="P:chromosome condensation"/>
    <property type="evidence" value="ECO:0007669"/>
    <property type="project" value="UniProtKB-KW"/>
</dbReference>
<dbReference type="RefSeq" id="WP_010504529.1">
    <property type="nucleotide sequence ID" value="NZ_BEWO01000031.1"/>
</dbReference>
<dbReference type="SUPFAM" id="SSF47729">
    <property type="entry name" value="IHF-like DNA-binding proteins"/>
    <property type="match status" value="1"/>
</dbReference>
<dbReference type="OrthoDB" id="9799835at2"/>
<reference evidence="8" key="2">
    <citation type="journal article" date="2019" name="Int. J. Syst. Evol. Microbiol.">
        <title>The Global Catalogue of Microorganisms (GCM) 10K type strain sequencing project: providing services to taxonomists for standard genome sequencing and annotation.</title>
        <authorList>
            <consortium name="The Broad Institute Genomics Platform"/>
            <consortium name="The Broad Institute Genome Sequencing Center for Infectious Disease"/>
            <person name="Wu L."/>
            <person name="Ma J."/>
        </authorList>
    </citation>
    <scope>NUCLEOTIDE SEQUENCE [LARGE SCALE GENOMIC DNA]</scope>
    <source>
        <strain evidence="8">NBRC 3271</strain>
    </source>
</reference>
<reference evidence="6" key="4">
    <citation type="submission" date="2020-11" db="EMBL/GenBank/DDBJ databases">
        <title>Description of novel Gluconobacter species.</title>
        <authorList>
            <person name="Cleenwerck I."/>
            <person name="Cnockaert M."/>
            <person name="Borremans W."/>
            <person name="Wieme A.D."/>
            <person name="De Vuyst L."/>
            <person name="Vandamme P."/>
        </authorList>
    </citation>
    <scope>NUCLEOTIDE SEQUENCE</scope>
    <source>
        <strain evidence="6">R71697</strain>
    </source>
</reference>
<keyword evidence="2" id="KW-0226">DNA condensation</keyword>
<dbReference type="EMBL" id="BSNT01000056">
    <property type="protein sequence ID" value="GLQ59795.1"/>
    <property type="molecule type" value="Genomic_DNA"/>
</dbReference>
<protein>
    <submittedName>
        <fullName evidence="6">HU family DNA-binding protein</fullName>
    </submittedName>
    <submittedName>
        <fullName evidence="5">Transcriptional regulator</fullName>
    </submittedName>
</protein>
<evidence type="ECO:0000313" key="6">
    <source>
        <dbReference type="EMBL" id="MBF0869935.1"/>
    </source>
</evidence>
<dbReference type="PANTHER" id="PTHR33175:SF3">
    <property type="entry name" value="DNA-BINDING PROTEIN HU-BETA"/>
    <property type="match status" value="1"/>
</dbReference>
<dbReference type="Pfam" id="PF00216">
    <property type="entry name" value="Bac_DNA_binding"/>
    <property type="match status" value="1"/>
</dbReference>
<dbReference type="GeneID" id="81473757"/>
<comment type="similarity">
    <text evidence="1 4">Belongs to the bacterial histone-like protein family.</text>
</comment>
<evidence type="ECO:0000256" key="1">
    <source>
        <dbReference type="ARBA" id="ARBA00010529"/>
    </source>
</evidence>
<dbReference type="PANTHER" id="PTHR33175">
    <property type="entry name" value="DNA-BINDING PROTEIN HU"/>
    <property type="match status" value="1"/>
</dbReference>